<dbReference type="PROSITE" id="PS00512">
    <property type="entry name" value="ALPHA_GALACTOSIDASE"/>
    <property type="match status" value="1"/>
</dbReference>
<comment type="catalytic activity">
    <reaction evidence="1 6">
        <text>Hydrolysis of terminal, non-reducing alpha-D-galactose residues in alpha-D-galactosides, including galactose oligosaccharides, galactomannans and galactolipids.</text>
        <dbReference type="EC" id="3.2.1.22"/>
    </reaction>
</comment>
<reference evidence="11 13" key="2">
    <citation type="submission" date="2013-03" db="EMBL/GenBank/DDBJ databases">
        <title>The Genome Sequence of Enterococcus gilvus ATCC BAA-350 (PacBio/Illumina hybrid assembly).</title>
        <authorList>
            <consortium name="The Broad Institute Genomics Platform"/>
            <consortium name="The Broad Institute Genome Sequencing Center for Infectious Disease"/>
            <person name="Earl A."/>
            <person name="Russ C."/>
            <person name="Gilmore M."/>
            <person name="Surin D."/>
            <person name="Walker B."/>
            <person name="Young S."/>
            <person name="Zeng Q."/>
            <person name="Gargeya S."/>
            <person name="Fitzgerald M."/>
            <person name="Haas B."/>
            <person name="Abouelleil A."/>
            <person name="Allen A.W."/>
            <person name="Alvarado L."/>
            <person name="Arachchi H.M."/>
            <person name="Berlin A.M."/>
            <person name="Chapman S.B."/>
            <person name="Gainer-Dewar J."/>
            <person name="Goldberg J."/>
            <person name="Griggs A."/>
            <person name="Gujja S."/>
            <person name="Hansen M."/>
            <person name="Howarth C."/>
            <person name="Imamovic A."/>
            <person name="Ireland A."/>
            <person name="Larimer J."/>
            <person name="McCowan C."/>
            <person name="Murphy C."/>
            <person name="Pearson M."/>
            <person name="Poon T.W."/>
            <person name="Priest M."/>
            <person name="Roberts A."/>
            <person name="Saif S."/>
            <person name="Shea T."/>
            <person name="Sisk P."/>
            <person name="Sykes S."/>
            <person name="Wortman J."/>
            <person name="Nusbaum C."/>
            <person name="Birren B."/>
        </authorList>
    </citation>
    <scope>NUCLEOTIDE SEQUENCE [LARGE SCALE GENOMIC DNA]</scope>
    <source>
        <strain evidence="11 13">ATCC BAA-350</strain>
    </source>
</reference>
<evidence type="ECO:0000259" key="8">
    <source>
        <dbReference type="Pfam" id="PF16874"/>
    </source>
</evidence>
<dbReference type="PRINTS" id="PR00743">
    <property type="entry name" value="GLHYDRLASE36"/>
</dbReference>
<dbReference type="GO" id="GO:0004557">
    <property type="term" value="F:alpha-galactosidase activity"/>
    <property type="evidence" value="ECO:0007669"/>
    <property type="project" value="UniProtKB-UniRule"/>
</dbReference>
<dbReference type="InterPro" id="IPR031704">
    <property type="entry name" value="Glyco_hydro_36_N"/>
</dbReference>
<feature type="domain" description="Glycosyl hydrolase family 36 C-terminal" evidence="8">
    <location>
        <begin position="655"/>
        <end position="731"/>
    </location>
</feature>
<dbReference type="InterPro" id="IPR050985">
    <property type="entry name" value="Alpha-glycosidase_related"/>
</dbReference>
<dbReference type="GO" id="GO:0016052">
    <property type="term" value="P:carbohydrate catabolic process"/>
    <property type="evidence" value="ECO:0007669"/>
    <property type="project" value="InterPro"/>
</dbReference>
<evidence type="ECO:0000256" key="7">
    <source>
        <dbReference type="PIRSR" id="PIRSR005536-1"/>
    </source>
</evidence>
<evidence type="ECO:0000256" key="4">
    <source>
        <dbReference type="ARBA" id="ARBA00022801"/>
    </source>
</evidence>
<evidence type="ECO:0000256" key="1">
    <source>
        <dbReference type="ARBA" id="ARBA00001255"/>
    </source>
</evidence>
<dbReference type="Pfam" id="PF16875">
    <property type="entry name" value="Glyco_hydro_36N"/>
    <property type="match status" value="1"/>
</dbReference>
<dbReference type="InterPro" id="IPR000111">
    <property type="entry name" value="Glyco_hydro_27/36_CS"/>
</dbReference>
<dbReference type="Proteomes" id="UP000014160">
    <property type="component" value="Unassembled WGS sequence"/>
</dbReference>
<sequence length="740" mass="84771">MNQKAVMFDQENQVFHLRNNEISYIIQFEEDGILNHLYFGKAITRYNGYKRYLRRDRGFSGNVPGNAERAYSKDTLPQEYSSHGSMDYRVPASLIRRENGSNLHDFRYFDFRIEAGKPELSGLPQSYVESDDEATTLIVVLKDRDQEIYLELVYTIYHDRPVVTRSARVLNKTAETIVVEKIASMQMDLTNSGIYDEVISLPGAHLRERQIQRESIHTGIQRFESRRGASSHQMNSFIALVNHDTNEFSGPAIGMHLVYSGNHAFELEKDQIDQVRVLTGINEYNFSWSLSSDDVFQTPEVLLTYSDQGLNGMSGSLHHLLRERVARGEHQLKERPILVNNWEATYFDFDSKKIEEIVDEAADLGIEMFVLDDCWFGHRDSDNSSLGDWFEYEGKLKDGLKGISDYVHDKGLQFGVWFEPEMISIDSKLYEAHSDYLMQEPNRTPSSSRDQHLLDMGRKDVRQAIEKQLCAILDEVPIDYIKWDMNRSLSDVYSIQLSPENQGEAAHRHILGVYELMENLIARYPNVLWEGCSGGGGRFDAGFLYYMPQSWPTDNTDAVERLKIQYGTSLAYPISSMTAHVSAVPNHQTERITSLKTRGDVAMSGVFGYELDLTELSVEEKTIVKAQVAQYQAIRPLIQFGEFYRLNSPFEGNVTAWMFVSEDKGEAFVMMARTLASAQPVFHEIFLTGLEETSCYQDQETNQRYFGDELMTLGVQVPDFYGDFQTATLHLKKVGEENDQ</sequence>
<dbReference type="InterPro" id="IPR017853">
    <property type="entry name" value="GH"/>
</dbReference>
<feature type="active site" description="Proton donor" evidence="7">
    <location>
        <position position="554"/>
    </location>
</feature>
<evidence type="ECO:0000256" key="5">
    <source>
        <dbReference type="ARBA" id="ARBA00023295"/>
    </source>
</evidence>
<dbReference type="Gene3D" id="2.70.98.60">
    <property type="entry name" value="alpha-galactosidase from lactobacil brevis"/>
    <property type="match status" value="1"/>
</dbReference>
<keyword evidence="5 6" id="KW-0326">Glycosidase</keyword>
<dbReference type="PANTHER" id="PTHR43053">
    <property type="entry name" value="GLYCOSIDASE FAMILY 31"/>
    <property type="match status" value="1"/>
</dbReference>
<dbReference type="EMBL" id="AJDQ01000004">
    <property type="protein sequence ID" value="EOI57841.1"/>
    <property type="molecule type" value="Genomic_DNA"/>
</dbReference>
<dbReference type="InterPro" id="IPR013780">
    <property type="entry name" value="Glyco_hydro_b"/>
</dbReference>
<dbReference type="InterPro" id="IPR038417">
    <property type="entry name" value="Alpga-gal_N_sf"/>
</dbReference>
<evidence type="ECO:0000313" key="12">
    <source>
        <dbReference type="Proteomes" id="UP000013750"/>
    </source>
</evidence>
<dbReference type="InterPro" id="IPR002252">
    <property type="entry name" value="Glyco_hydro_36"/>
</dbReference>
<dbReference type="HOGENOM" id="CLU_009640_2_1_9"/>
<dbReference type="AlphaFoldDB" id="R2VJI7"/>
<feature type="domain" description="Glycosyl hydrolase family 36 N-terminal" evidence="9">
    <location>
        <begin position="33"/>
        <end position="290"/>
    </location>
</feature>
<evidence type="ECO:0000256" key="2">
    <source>
        <dbReference type="ARBA" id="ARBA00006202"/>
    </source>
</evidence>
<dbReference type="FunFam" id="3.20.20.70:FF:000118">
    <property type="entry name" value="Alpha-galactosidase"/>
    <property type="match status" value="1"/>
</dbReference>
<evidence type="ECO:0000313" key="13">
    <source>
        <dbReference type="Proteomes" id="UP000014160"/>
    </source>
</evidence>
<comment type="caution">
    <text evidence="10">The sequence shown here is derived from an EMBL/GenBank/DDBJ whole genome shotgun (WGS) entry which is preliminary data.</text>
</comment>
<dbReference type="Proteomes" id="UP000013750">
    <property type="component" value="Unassembled WGS sequence"/>
</dbReference>
<dbReference type="OrthoDB" id="9758822at2"/>
<dbReference type="EC" id="3.2.1.22" evidence="3 6"/>
<keyword evidence="4 6" id="KW-0378">Hydrolase</keyword>
<name>R2VJI7_9ENTE</name>
<dbReference type="SUPFAM" id="SSF51445">
    <property type="entry name" value="(Trans)glycosidases"/>
    <property type="match status" value="1"/>
</dbReference>
<dbReference type="Pfam" id="PF02065">
    <property type="entry name" value="Melibiase"/>
    <property type="match status" value="1"/>
</dbReference>
<dbReference type="CDD" id="cd14791">
    <property type="entry name" value="GH36"/>
    <property type="match status" value="1"/>
</dbReference>
<dbReference type="Gene3D" id="2.60.40.1180">
    <property type="entry name" value="Golgi alpha-mannosidase II"/>
    <property type="match status" value="1"/>
</dbReference>
<dbReference type="PATRIC" id="fig|1158614.3.peg.845"/>
<dbReference type="PIRSF" id="PIRSF005536">
    <property type="entry name" value="Agal"/>
    <property type="match status" value="1"/>
</dbReference>
<dbReference type="EMBL" id="ASWH01000002">
    <property type="protein sequence ID" value="EOW79405.1"/>
    <property type="molecule type" value="Genomic_DNA"/>
</dbReference>
<dbReference type="PANTHER" id="PTHR43053:SF3">
    <property type="entry name" value="ALPHA-GALACTOSIDASE C-RELATED"/>
    <property type="match status" value="1"/>
</dbReference>
<accession>R2VJI7</accession>
<dbReference type="InterPro" id="IPR031705">
    <property type="entry name" value="Glyco_hydro_36_C"/>
</dbReference>
<dbReference type="Pfam" id="PF16874">
    <property type="entry name" value="Glyco_hydro_36C"/>
    <property type="match status" value="1"/>
</dbReference>
<organism evidence="10 12">
    <name type="scientific">Enterococcus gilvus ATCC BAA-350</name>
    <dbReference type="NCBI Taxonomy" id="1158614"/>
    <lineage>
        <taxon>Bacteria</taxon>
        <taxon>Bacillati</taxon>
        <taxon>Bacillota</taxon>
        <taxon>Bacilli</taxon>
        <taxon>Lactobacillales</taxon>
        <taxon>Enterococcaceae</taxon>
        <taxon>Enterococcus</taxon>
    </lineage>
</organism>
<feature type="active site" description="Nucleophile" evidence="7">
    <location>
        <position position="484"/>
    </location>
</feature>
<comment type="similarity">
    <text evidence="2">Belongs to the glycosyl hydrolase 36 family.</text>
</comment>
<evidence type="ECO:0000313" key="11">
    <source>
        <dbReference type="EMBL" id="EOW79405.1"/>
    </source>
</evidence>
<evidence type="ECO:0000256" key="3">
    <source>
        <dbReference type="ARBA" id="ARBA00012755"/>
    </source>
</evidence>
<evidence type="ECO:0000256" key="6">
    <source>
        <dbReference type="PIRNR" id="PIRNR005536"/>
    </source>
</evidence>
<dbReference type="RefSeq" id="WP_010779265.1">
    <property type="nucleotide sequence ID" value="NZ_ASWH01000002.1"/>
</dbReference>
<gene>
    <name evidence="11" type="ORF">I592_03545</name>
    <name evidence="10" type="ORF">UKC_00816</name>
</gene>
<dbReference type="Gene3D" id="3.20.20.70">
    <property type="entry name" value="Aldolase class I"/>
    <property type="match status" value="1"/>
</dbReference>
<evidence type="ECO:0000259" key="9">
    <source>
        <dbReference type="Pfam" id="PF16875"/>
    </source>
</evidence>
<evidence type="ECO:0000313" key="10">
    <source>
        <dbReference type="EMBL" id="EOI57841.1"/>
    </source>
</evidence>
<protein>
    <recommendedName>
        <fullName evidence="3 6">Alpha-galactosidase</fullName>
        <ecNumber evidence="3 6">3.2.1.22</ecNumber>
    </recommendedName>
</protein>
<dbReference type="InterPro" id="IPR013785">
    <property type="entry name" value="Aldolase_TIM"/>
</dbReference>
<keyword evidence="13" id="KW-1185">Reference proteome</keyword>
<reference evidence="10 12" key="1">
    <citation type="submission" date="2013-02" db="EMBL/GenBank/DDBJ databases">
        <title>The Genome Sequence of Enterococcus gilvus ATCC BAA-350.</title>
        <authorList>
            <consortium name="The Broad Institute Genome Sequencing Platform"/>
            <consortium name="The Broad Institute Genome Sequencing Center for Infectious Disease"/>
            <person name="Earl A.M."/>
            <person name="Gilmore M.S."/>
            <person name="Lebreton F."/>
            <person name="Walker B."/>
            <person name="Young S.K."/>
            <person name="Zeng Q."/>
            <person name="Gargeya S."/>
            <person name="Fitzgerald M."/>
            <person name="Haas B."/>
            <person name="Abouelleil A."/>
            <person name="Alvarado L."/>
            <person name="Arachchi H.M."/>
            <person name="Berlin A.M."/>
            <person name="Chapman S.B."/>
            <person name="Dewar J."/>
            <person name="Goldberg J."/>
            <person name="Griggs A."/>
            <person name="Gujja S."/>
            <person name="Hansen M."/>
            <person name="Howarth C."/>
            <person name="Imamovic A."/>
            <person name="Larimer J."/>
            <person name="McCowan C."/>
            <person name="Murphy C."/>
            <person name="Neiman D."/>
            <person name="Pearson M."/>
            <person name="Priest M."/>
            <person name="Roberts A."/>
            <person name="Saif S."/>
            <person name="Shea T."/>
            <person name="Sisk P."/>
            <person name="Sykes S."/>
            <person name="Wortman J."/>
            <person name="Nusbaum C."/>
            <person name="Birren B."/>
        </authorList>
    </citation>
    <scope>NUCLEOTIDE SEQUENCE [LARGE SCALE GENOMIC DNA]</scope>
    <source>
        <strain evidence="10 12">ATCC BAA-350</strain>
    </source>
</reference>
<dbReference type="eggNOG" id="COG3345">
    <property type="taxonomic scope" value="Bacteria"/>
</dbReference>
<proteinExistence type="inferred from homology"/>